<dbReference type="HOGENOM" id="CLU_079283_0_0_0"/>
<dbReference type="Pfam" id="PF01592">
    <property type="entry name" value="NifU_N"/>
    <property type="match status" value="1"/>
</dbReference>
<dbReference type="PANTHER" id="PTHR10093">
    <property type="entry name" value="IRON-SULFUR CLUSTER ASSEMBLY ENZYME NIFU HOMOLOG"/>
    <property type="match status" value="1"/>
</dbReference>
<dbReference type="SUPFAM" id="SSF82649">
    <property type="entry name" value="SufE/NifU"/>
    <property type="match status" value="1"/>
</dbReference>
<evidence type="ECO:0000256" key="2">
    <source>
        <dbReference type="ARBA" id="ARBA00023231"/>
    </source>
</evidence>
<keyword evidence="6" id="KW-1185">Reference proteome</keyword>
<keyword evidence="2" id="KW-0535">Nitrogen fixation</keyword>
<dbReference type="RefSeq" id="WP_013181402.1">
    <property type="nucleotide sequence ID" value="NC_014225.1"/>
</dbReference>
<dbReference type="Gene3D" id="3.30.300.130">
    <property type="entry name" value="Fe-S cluster assembly (FSCA)"/>
    <property type="match status" value="1"/>
</dbReference>
<proteinExistence type="predicted"/>
<sequence length="258" mass="28404">MTFELLTMSFPWNRYSRKLSAKIENPHNVGVFDPEESEARGMRLVIGIEGEIRDGNCVQIYWLVDKEDGTIVDAKFQVYGQSALIGAAEVACDLIAGKNYDQAKRIGVDLIDKQVRDRSDEPAFPQETAPHLNLVLDAIDHAADQCSDIPLPVAYAAPPAPKQFGEVLEGGYPGWEKMSTAKKLAVIEQVLNDEIRPYIALDGGGVEVKELKENELVIAYQGNCTSCFSAVGATLSYIQQTVQARVHPDLRVTPDINI</sequence>
<evidence type="ECO:0000259" key="3">
    <source>
        <dbReference type="Pfam" id="PF01106"/>
    </source>
</evidence>
<dbReference type="Proteomes" id="UP000001505">
    <property type="component" value="Chromosome"/>
</dbReference>
<dbReference type="EMBL" id="CP001928">
    <property type="protein sequence ID" value="ADI37674.1"/>
    <property type="molecule type" value="Genomic_DNA"/>
</dbReference>
<dbReference type="InterPro" id="IPR001075">
    <property type="entry name" value="NIF_FeS_clus_asmbl_NifU_C"/>
</dbReference>
<dbReference type="GO" id="GO:0005506">
    <property type="term" value="F:iron ion binding"/>
    <property type="evidence" value="ECO:0007669"/>
    <property type="project" value="InterPro"/>
</dbReference>
<dbReference type="KEGG" id="wch:wcw_0299"/>
<dbReference type="eggNOG" id="COG0822">
    <property type="taxonomic scope" value="Bacteria"/>
</dbReference>
<dbReference type="InterPro" id="IPR034904">
    <property type="entry name" value="FSCA_dom_sf"/>
</dbReference>
<evidence type="ECO:0000256" key="1">
    <source>
        <dbReference type="ARBA" id="ARBA00015278"/>
    </source>
</evidence>
<feature type="domain" description="NIF system FeS cluster assembly NifU C-terminal" evidence="3">
    <location>
        <begin position="187"/>
        <end position="252"/>
    </location>
</feature>
<feature type="domain" description="NIF system FeS cluster assembly NifU N-terminal" evidence="4">
    <location>
        <begin position="15"/>
        <end position="143"/>
    </location>
</feature>
<dbReference type="SUPFAM" id="SSF117916">
    <property type="entry name" value="Fe-S cluster assembly (FSCA) domain-like"/>
    <property type="match status" value="1"/>
</dbReference>
<dbReference type="Gene3D" id="3.90.1010.10">
    <property type="match status" value="1"/>
</dbReference>
<dbReference type="STRING" id="716544.wcw_0299"/>
<dbReference type="Pfam" id="PF01106">
    <property type="entry name" value="NifU"/>
    <property type="match status" value="1"/>
</dbReference>
<evidence type="ECO:0000259" key="4">
    <source>
        <dbReference type="Pfam" id="PF01592"/>
    </source>
</evidence>
<dbReference type="OrthoDB" id="9808097at2"/>
<reference evidence="5 6" key="1">
    <citation type="journal article" date="2010" name="PLoS ONE">
        <title>The Waddlia genome: a window into chlamydial biology.</title>
        <authorList>
            <person name="Bertelli C."/>
            <person name="Collyn F."/>
            <person name="Croxatto A."/>
            <person name="Ruckert C."/>
            <person name="Polkinghorne A."/>
            <person name="Kebbi-Beghdadi C."/>
            <person name="Goesmann A."/>
            <person name="Vaughan L."/>
            <person name="Greub G."/>
        </authorList>
    </citation>
    <scope>NUCLEOTIDE SEQUENCE [LARGE SCALE GENOMIC DNA]</scope>
    <source>
        <strain evidence="6">ATCC VR-1470 / WSU 86-1044</strain>
    </source>
</reference>
<dbReference type="GO" id="GO:0016226">
    <property type="term" value="P:iron-sulfur cluster assembly"/>
    <property type="evidence" value="ECO:0007669"/>
    <property type="project" value="InterPro"/>
</dbReference>
<gene>
    <name evidence="5" type="primary">nifU</name>
    <name evidence="5" type="ordered locus">wcw_0299</name>
</gene>
<organism evidence="5 6">
    <name type="scientific">Waddlia chondrophila (strain ATCC VR-1470 / WSU 86-1044)</name>
    <dbReference type="NCBI Taxonomy" id="716544"/>
    <lineage>
        <taxon>Bacteria</taxon>
        <taxon>Pseudomonadati</taxon>
        <taxon>Chlamydiota</taxon>
        <taxon>Chlamydiia</taxon>
        <taxon>Parachlamydiales</taxon>
        <taxon>Waddliaceae</taxon>
        <taxon>Waddlia</taxon>
    </lineage>
</organism>
<evidence type="ECO:0000313" key="5">
    <source>
        <dbReference type="EMBL" id="ADI37674.1"/>
    </source>
</evidence>
<name>D6YU63_WADCW</name>
<dbReference type="InterPro" id="IPR002871">
    <property type="entry name" value="NIF_FeS_clus_asmbl_NifU_N"/>
</dbReference>
<accession>D6YU63</accession>
<dbReference type="eggNOG" id="COG0694">
    <property type="taxonomic scope" value="Bacteria"/>
</dbReference>
<evidence type="ECO:0000313" key="6">
    <source>
        <dbReference type="Proteomes" id="UP000001505"/>
    </source>
</evidence>
<protein>
    <recommendedName>
        <fullName evidence="1">Nitrogen fixation protein NifU</fullName>
    </recommendedName>
</protein>
<dbReference type="GO" id="GO:0051536">
    <property type="term" value="F:iron-sulfur cluster binding"/>
    <property type="evidence" value="ECO:0007669"/>
    <property type="project" value="InterPro"/>
</dbReference>
<dbReference type="AlphaFoldDB" id="D6YU63"/>